<evidence type="ECO:0000313" key="3">
    <source>
        <dbReference type="Proteomes" id="UP001141552"/>
    </source>
</evidence>
<evidence type="ECO:0000256" key="1">
    <source>
        <dbReference type="SAM" id="MobiDB-lite"/>
    </source>
</evidence>
<reference evidence="2" key="1">
    <citation type="submission" date="2022-02" db="EMBL/GenBank/DDBJ databases">
        <authorList>
            <person name="Henning P.M."/>
            <person name="McCubbin A.G."/>
            <person name="Shore J.S."/>
        </authorList>
    </citation>
    <scope>NUCLEOTIDE SEQUENCE</scope>
    <source>
        <strain evidence="2">F60SS</strain>
        <tissue evidence="2">Leaves</tissue>
    </source>
</reference>
<keyword evidence="3" id="KW-1185">Reference proteome</keyword>
<evidence type="ECO:0000313" key="2">
    <source>
        <dbReference type="EMBL" id="KAJ4833600.1"/>
    </source>
</evidence>
<reference evidence="2" key="2">
    <citation type="journal article" date="2023" name="Plants (Basel)">
        <title>Annotation of the Turnera subulata (Passifloraceae) Draft Genome Reveals the S-Locus Evolved after the Divergence of Turneroideae from Passifloroideae in a Stepwise Manner.</title>
        <authorList>
            <person name="Henning P.M."/>
            <person name="Roalson E.H."/>
            <person name="Mir W."/>
            <person name="McCubbin A.G."/>
            <person name="Shore J.S."/>
        </authorList>
    </citation>
    <scope>NUCLEOTIDE SEQUENCE</scope>
    <source>
        <strain evidence="2">F60SS</strain>
    </source>
</reference>
<dbReference type="Proteomes" id="UP001141552">
    <property type="component" value="Unassembled WGS sequence"/>
</dbReference>
<proteinExistence type="predicted"/>
<organism evidence="2 3">
    <name type="scientific">Turnera subulata</name>
    <dbReference type="NCBI Taxonomy" id="218843"/>
    <lineage>
        <taxon>Eukaryota</taxon>
        <taxon>Viridiplantae</taxon>
        <taxon>Streptophyta</taxon>
        <taxon>Embryophyta</taxon>
        <taxon>Tracheophyta</taxon>
        <taxon>Spermatophyta</taxon>
        <taxon>Magnoliopsida</taxon>
        <taxon>eudicotyledons</taxon>
        <taxon>Gunneridae</taxon>
        <taxon>Pentapetalae</taxon>
        <taxon>rosids</taxon>
        <taxon>fabids</taxon>
        <taxon>Malpighiales</taxon>
        <taxon>Passifloraceae</taxon>
        <taxon>Turnera</taxon>
    </lineage>
</organism>
<gene>
    <name evidence="2" type="ORF">Tsubulata_038105</name>
</gene>
<comment type="caution">
    <text evidence="2">The sequence shown here is derived from an EMBL/GenBank/DDBJ whole genome shotgun (WGS) entry which is preliminary data.</text>
</comment>
<name>A0A9Q0FN35_9ROSI</name>
<dbReference type="AlphaFoldDB" id="A0A9Q0FN35"/>
<accession>A0A9Q0FN35</accession>
<feature type="region of interest" description="Disordered" evidence="1">
    <location>
        <begin position="1"/>
        <end position="33"/>
    </location>
</feature>
<sequence>MDGQIKSDVAATAEVEEAESGDKDDSFSNVENPEDQVVHYVQLEVMMDSFQLEGRDSPWPPQVVFFHQLLQ</sequence>
<protein>
    <submittedName>
        <fullName evidence="2">Uncharacterized protein</fullName>
    </submittedName>
</protein>
<dbReference type="EMBL" id="JAKUCV010004910">
    <property type="protein sequence ID" value="KAJ4833600.1"/>
    <property type="molecule type" value="Genomic_DNA"/>
</dbReference>